<proteinExistence type="predicted"/>
<reference evidence="2 3" key="1">
    <citation type="journal article" date="2018" name="Nat. Ecol. Evol.">
        <title>Pezizomycetes genomes reveal the molecular basis of ectomycorrhizal truffle lifestyle.</title>
        <authorList>
            <person name="Murat C."/>
            <person name="Payen T."/>
            <person name="Noel B."/>
            <person name="Kuo A."/>
            <person name="Morin E."/>
            <person name="Chen J."/>
            <person name="Kohler A."/>
            <person name="Krizsan K."/>
            <person name="Balestrini R."/>
            <person name="Da Silva C."/>
            <person name="Montanini B."/>
            <person name="Hainaut M."/>
            <person name="Levati E."/>
            <person name="Barry K.W."/>
            <person name="Belfiori B."/>
            <person name="Cichocki N."/>
            <person name="Clum A."/>
            <person name="Dockter R.B."/>
            <person name="Fauchery L."/>
            <person name="Guy J."/>
            <person name="Iotti M."/>
            <person name="Le Tacon F."/>
            <person name="Lindquist E.A."/>
            <person name="Lipzen A."/>
            <person name="Malagnac F."/>
            <person name="Mello A."/>
            <person name="Molinier V."/>
            <person name="Miyauchi S."/>
            <person name="Poulain J."/>
            <person name="Riccioni C."/>
            <person name="Rubini A."/>
            <person name="Sitrit Y."/>
            <person name="Splivallo R."/>
            <person name="Traeger S."/>
            <person name="Wang M."/>
            <person name="Zifcakova L."/>
            <person name="Wipf D."/>
            <person name="Zambonelli A."/>
            <person name="Paolocci F."/>
            <person name="Nowrousian M."/>
            <person name="Ottonello S."/>
            <person name="Baldrian P."/>
            <person name="Spatafora J.W."/>
            <person name="Henrissat B."/>
            <person name="Nagy L.G."/>
            <person name="Aury J.M."/>
            <person name="Wincker P."/>
            <person name="Grigoriev I.V."/>
            <person name="Bonfante P."/>
            <person name="Martin F.M."/>
        </authorList>
    </citation>
    <scope>NUCLEOTIDE SEQUENCE [LARGE SCALE GENOMIC DNA]</scope>
    <source>
        <strain evidence="2 3">CCBAS932</strain>
    </source>
</reference>
<keyword evidence="1" id="KW-0812">Transmembrane</keyword>
<feature type="transmembrane region" description="Helical" evidence="1">
    <location>
        <begin position="86"/>
        <end position="105"/>
    </location>
</feature>
<feature type="transmembrane region" description="Helical" evidence="1">
    <location>
        <begin position="753"/>
        <end position="776"/>
    </location>
</feature>
<dbReference type="Proteomes" id="UP000277580">
    <property type="component" value="Unassembled WGS sequence"/>
</dbReference>
<dbReference type="PANTHER" id="PTHR37544:SF3">
    <property type="entry name" value="SPRAY"/>
    <property type="match status" value="1"/>
</dbReference>
<accession>A0A3N4KM38</accession>
<evidence type="ECO:0000256" key="1">
    <source>
        <dbReference type="SAM" id="Phobius"/>
    </source>
</evidence>
<keyword evidence="1" id="KW-0472">Membrane</keyword>
<feature type="transmembrane region" description="Helical" evidence="1">
    <location>
        <begin position="819"/>
        <end position="842"/>
    </location>
</feature>
<feature type="transmembrane region" description="Helical" evidence="1">
    <location>
        <begin position="34"/>
        <end position="53"/>
    </location>
</feature>
<dbReference type="STRING" id="1392247.A0A3N4KM38"/>
<dbReference type="PANTHER" id="PTHR37544">
    <property type="entry name" value="SPRAY-RELATED"/>
    <property type="match status" value="1"/>
</dbReference>
<feature type="transmembrane region" description="Helical" evidence="1">
    <location>
        <begin position="588"/>
        <end position="607"/>
    </location>
</feature>
<keyword evidence="3" id="KW-1185">Reference proteome</keyword>
<protein>
    <submittedName>
        <fullName evidence="2">Uncharacterized protein</fullName>
    </submittedName>
</protein>
<sequence>MYFRMRSRIKYSLVPRTPTAVVGQWRPWPLRLPYLLTFSLVCTLFIVALELILRSCQPDGCRVPGKPDSSSGDDGSLYLSVATNFVYNYLPTIVSLFFGFLVAVLHHDSMRMEPWFQMSREEGATAKDSLLLDYPYLFPLFVPFEAVKRRHYSVLTGSCILLLTSLVLIPMTAGLFDDSDLSHEIAHNTTFAALQWRNTSANYSSAAFSPRYTYLAYGHAWLNGSLPPFTKPEYALAPWAEVDFNSSVTKRNDTGSAKPDQVWIGPSIRYEADLECEAAIKTPVVVEGVGTIGYNLTSPNGAVGAVLWVPGVADTNDTDLMSRLEDVVPGFSTFAYKLSQDMFASGAAHYSLAVMPNRYYEYSDRDKYEEFMESRLYIWTSALPRDWNSTRVSGSGSRGLTVIYCRPRFYSQPVNATVLMPSGVILNVSQTADRVLVEQVDRSRLGSFYGDLHVGNTGGNVNLTAYRDYFYSLVGFGYLPPTQPDNLSQVLRRFGGSVDVPRVQPKYFGEPARGFPAFAFNTQHNETLDGLFDPQNLADMYRRALKLQFAMLCRDEWLNTLAEDVPATITREVKTRGFRMNENWCRGVQAAFAALIALTMVMIVLLWERRCVLDGEPNSLASALGILQRSPELAKQLESSEFNPMSVVTRVLVRSGFRYRLGLEPGVGPRIDVLGVKNEDGIPVKILMEEPDEVLEGKGTEKSKRWLENTTTGALFATFFFLVLVTMIVLYVYDEIREGIPSPSSPGTFGYKVLFAYFPTLLAHLVEPILVTLGSYHCMLGPYRALHRGHSSSESSLAIDYDTSPPQLQIIRSVIARDFMLGGLIIAIFLANILTVALSALFSPMNVLSTISYSVPNYYGEPQFTRGFDSLPALEMHYILSSNLSGEIPQPNWTTTEFYILPFPLPPMNGLQTASADTLGIGASISCDLVPSSDVDSFCYVNSRAYKTKCPTYWSKPGPSYSATLSVKDSCWPQIKNRTGGEVIPSNETMVWSIPAGDYFAYNPQCSDTFFVAWAEQPADREHGAKNMSLSYLPQLDSAIIRCTSSEKIVRLAATVDSKGNITNVQDIVPIDSPEELKRFYPHGSGELVRTFISSTAQGTYEAYDLQLQPLDWFNYHLTTLYPQVVRDVSPNITHIPNTDILPGAFEDIYRRLYAINLRLYASDVMQFATNPQTITVLTKALQQRVSVSATMIIISIAIVVYATAIILLLYWGPRPSDSVAHAPENLAAMWSLLYASDAKEVCGGVRGDTPRVRMEELKKTGARYGYGVFVGRDGRKHIGVFMSSGAGRK</sequence>
<keyword evidence="1" id="KW-1133">Transmembrane helix</keyword>
<feature type="transmembrane region" description="Helical" evidence="1">
    <location>
        <begin position="154"/>
        <end position="176"/>
    </location>
</feature>
<dbReference type="Pfam" id="PF11915">
    <property type="entry name" value="DUF3433"/>
    <property type="match status" value="2"/>
</dbReference>
<gene>
    <name evidence="2" type="ORF">P167DRAFT_25539</name>
</gene>
<dbReference type="InParanoid" id="A0A3N4KM38"/>
<evidence type="ECO:0000313" key="2">
    <source>
        <dbReference type="EMBL" id="RPB06865.1"/>
    </source>
</evidence>
<feature type="transmembrane region" description="Helical" evidence="1">
    <location>
        <begin position="712"/>
        <end position="733"/>
    </location>
</feature>
<dbReference type="InterPro" id="IPR021840">
    <property type="entry name" value="DUF3433"/>
</dbReference>
<dbReference type="OrthoDB" id="3248909at2759"/>
<dbReference type="EMBL" id="ML119212">
    <property type="protein sequence ID" value="RPB06865.1"/>
    <property type="molecule type" value="Genomic_DNA"/>
</dbReference>
<evidence type="ECO:0000313" key="3">
    <source>
        <dbReference type="Proteomes" id="UP000277580"/>
    </source>
</evidence>
<organism evidence="2 3">
    <name type="scientific">Morchella conica CCBAS932</name>
    <dbReference type="NCBI Taxonomy" id="1392247"/>
    <lineage>
        <taxon>Eukaryota</taxon>
        <taxon>Fungi</taxon>
        <taxon>Dikarya</taxon>
        <taxon>Ascomycota</taxon>
        <taxon>Pezizomycotina</taxon>
        <taxon>Pezizomycetes</taxon>
        <taxon>Pezizales</taxon>
        <taxon>Morchellaceae</taxon>
        <taxon>Morchella</taxon>
    </lineage>
</organism>
<name>A0A3N4KM38_9PEZI</name>
<feature type="transmembrane region" description="Helical" evidence="1">
    <location>
        <begin position="1190"/>
        <end position="1212"/>
    </location>
</feature>